<dbReference type="EMBL" id="CAFBPR010000109">
    <property type="protein sequence ID" value="CAB5024453.1"/>
    <property type="molecule type" value="Genomic_DNA"/>
</dbReference>
<accession>A0A6J7R6S7</accession>
<dbReference type="InterPro" id="IPR007263">
    <property type="entry name" value="DCC1-like"/>
</dbReference>
<protein>
    <submittedName>
        <fullName evidence="2">Unannotated protein</fullName>
    </submittedName>
</protein>
<name>A0A6J7R6S7_9ZZZZ</name>
<dbReference type="GO" id="GO:0015035">
    <property type="term" value="F:protein-disulfide reductase activity"/>
    <property type="evidence" value="ECO:0007669"/>
    <property type="project" value="InterPro"/>
</dbReference>
<organism evidence="2">
    <name type="scientific">freshwater metagenome</name>
    <dbReference type="NCBI Taxonomy" id="449393"/>
    <lineage>
        <taxon>unclassified sequences</taxon>
        <taxon>metagenomes</taxon>
        <taxon>ecological metagenomes</taxon>
    </lineage>
</organism>
<gene>
    <name evidence="1" type="ORF">UFOPK2715_00458</name>
    <name evidence="2" type="ORF">UFOPK4125_00640</name>
</gene>
<dbReference type="AlphaFoldDB" id="A0A6J7R6S7"/>
<evidence type="ECO:0000313" key="1">
    <source>
        <dbReference type="EMBL" id="CAB4721356.1"/>
    </source>
</evidence>
<sequence length="115" mass="12964">MPAPILIYDGECKFCLQCINWVSKKLDISSIAFQSADLSQFGLTLEECRQQVFVIDGDKKYGAIDAVIFLLKKRGNKLLSKSLKLLGPLSSWGYFWVATHRSSLIVRLLGRILAR</sequence>
<dbReference type="EMBL" id="CAEZYN010000029">
    <property type="protein sequence ID" value="CAB4721356.1"/>
    <property type="molecule type" value="Genomic_DNA"/>
</dbReference>
<dbReference type="Pfam" id="PF04134">
    <property type="entry name" value="DCC1-like"/>
    <property type="match status" value="1"/>
</dbReference>
<proteinExistence type="predicted"/>
<evidence type="ECO:0000313" key="2">
    <source>
        <dbReference type="EMBL" id="CAB5024453.1"/>
    </source>
</evidence>
<reference evidence="2" key="1">
    <citation type="submission" date="2020-05" db="EMBL/GenBank/DDBJ databases">
        <authorList>
            <person name="Chiriac C."/>
            <person name="Salcher M."/>
            <person name="Ghai R."/>
            <person name="Kavagutti S V."/>
        </authorList>
    </citation>
    <scope>NUCLEOTIDE SEQUENCE</scope>
</reference>